<feature type="signal peptide" evidence="2">
    <location>
        <begin position="1"/>
        <end position="18"/>
    </location>
</feature>
<dbReference type="SUPFAM" id="SSF52129">
    <property type="entry name" value="Caspase-like"/>
    <property type="match status" value="1"/>
</dbReference>
<evidence type="ECO:0000256" key="2">
    <source>
        <dbReference type="SAM" id="SignalP"/>
    </source>
</evidence>
<dbReference type="Gene3D" id="3.40.50.10390">
    <property type="entry name" value="Gingipain r, domain 1"/>
    <property type="match status" value="1"/>
</dbReference>
<evidence type="ECO:0000259" key="3">
    <source>
        <dbReference type="Pfam" id="PF01364"/>
    </source>
</evidence>
<dbReference type="InterPro" id="IPR029030">
    <property type="entry name" value="Caspase-like_dom_sf"/>
</dbReference>
<name>A0ABX2B1A1_9BACT</name>
<comment type="caution">
    <text evidence="4">The sequence shown here is derived from an EMBL/GenBank/DDBJ whole genome shotgun (WGS) entry which is preliminary data.</text>
</comment>
<reference evidence="4 5" key="1">
    <citation type="submission" date="2020-05" db="EMBL/GenBank/DDBJ databases">
        <title>Distinct polysaccharide utilization as determinants for interspecies competition between intestinal Prevotella spp.</title>
        <authorList>
            <person name="Galvez E.J.C."/>
            <person name="Iljazovic A."/>
            <person name="Strowig T."/>
        </authorList>
    </citation>
    <scope>NUCLEOTIDE SEQUENCE [LARGE SCALE GENOMIC DNA]</scope>
    <source>
        <strain evidence="4 5">PCHR</strain>
    </source>
</reference>
<dbReference type="NCBIfam" id="NF033707">
    <property type="entry name" value="T9SS_sortase"/>
    <property type="match status" value="1"/>
</dbReference>
<dbReference type="EMBL" id="JABKKJ010000008">
    <property type="protein sequence ID" value="NPE25211.1"/>
    <property type="molecule type" value="Genomic_DNA"/>
</dbReference>
<evidence type="ECO:0000313" key="5">
    <source>
        <dbReference type="Proteomes" id="UP000820977"/>
    </source>
</evidence>
<feature type="domain" description="Gingipain" evidence="3">
    <location>
        <begin position="440"/>
        <end position="821"/>
    </location>
</feature>
<accession>A0ABX2B1A1</accession>
<organism evidence="4 5">
    <name type="scientific">Xylanibacter caecicola</name>
    <dbReference type="NCBI Taxonomy" id="2736294"/>
    <lineage>
        <taxon>Bacteria</taxon>
        <taxon>Pseudomonadati</taxon>
        <taxon>Bacteroidota</taxon>
        <taxon>Bacteroidia</taxon>
        <taxon>Bacteroidales</taxon>
        <taxon>Prevotellaceae</taxon>
        <taxon>Xylanibacter</taxon>
    </lineage>
</organism>
<evidence type="ECO:0000313" key="4">
    <source>
        <dbReference type="EMBL" id="NPE25211.1"/>
    </source>
</evidence>
<dbReference type="Pfam" id="PF01364">
    <property type="entry name" value="Peptidase_C25"/>
    <property type="match status" value="1"/>
</dbReference>
<dbReference type="Gene3D" id="2.60.40.4070">
    <property type="match status" value="1"/>
</dbReference>
<evidence type="ECO:0000256" key="1">
    <source>
        <dbReference type="ARBA" id="ARBA00022729"/>
    </source>
</evidence>
<sequence length="1189" mass="132256">MRKYILCIMLLVSCSVFATGQKFFNLTANEVKIDSMLPVFTHSVPLGAEYADSVYTVNIEYAEFIDMSREDIERYMRISGKPLKDMPEVTQHVVVERKKGRLEISFVPLVYRKGKYRKLVSFMLDVKAKSVKKSQRRARAAVPSERYAAHSVLATGRWAKIRVPETGVYQLTDAVIRRAGFSNLSKVKIYGYGGALQNEKILEEDIIKYDDLKEVPTCTLNGRRLFHAQGPVTWKSRTAAERTRNPYSDYGYYLITQGDDEPLSVDSAAFVDSFYPSNNDYHTLREVDNFAWFQGGRNLFEDAPIQFGDSAAYVIVVPTDGEETTRGTISVALTAGKGSSVTTAEVWLGDRLLGTQRISGLSKYDEGGISKATYSIERMPAKDTVTIKTIMGGPVRLDYISVYHETPRPLPDIARESFPTPEYVYNITNQDLHGDGAYDMVIIVPASGKLNEQAKRLKDYHEKHDGLRVRMVPADEIYNEFSSGTPDANAYRRYMKMLYDRATTEADMPRYLLLFGDCVWDNRMKTAAMRGVNPDDYLLCFESENSFSYVDCYVDDGFFCLLDDGEGTDLMSSDKHDIGVGRFPVSNEHDAKILVDKTIAYMENKNAGAWQNVVMFMGDDGNENIHMKGADNAARVVEELNPGLHVKRVMWDSYARVSSSTGNSYPDVMELVKAQQAAGALVMDYCGHGRPDQISHERVLTVNDFANFNNTNYPLWITASCDIMPFDGTVQNIGETALLNAHGGTMAFFGTTRTVYTDRNERINKAFLRALFTKVDGKYVSIGDAQRIAKNSLITAGIESERDHTVNKLQYSLLGDPALVLNIPELRVVVDRINGVSVDDADAEILLSAGGQVTVSGHIERGGDVCTDFNGTLTANVRDSEEQIECRLNDTTTDGASTKLVYSDRTKSLFNGRDSVRAGLFDFSFSVPMDINYSDRSGLINLFAVNNDNTLSANGYCDSFTVGGTENAKTDSIGPSIYCYLNSPSFSNGGNVNTTPYFVAQIRDKDGINTTGNGVGHDLQLTIDGDMSKTYILNENFTYDFGSYTSGTTFYSIPELTPGRHKLRFRAWDIMNNSSTAELTFNVVSGLTPGLFSIGCTDNPARTSTTFIVNHDRYGSNMDVEIEVFDISGRPLWRHKENGVSPIGAYTVDWNLVKDDGGRLHTGVYLYRVQISCDGSSKASKAHKLIVIE</sequence>
<keyword evidence="1 2" id="KW-0732">Signal</keyword>
<protein>
    <submittedName>
        <fullName evidence="4">Type IX secretion system sortase PorU</fullName>
    </submittedName>
</protein>
<dbReference type="InterPro" id="IPR029031">
    <property type="entry name" value="Gingipain_N_sf"/>
</dbReference>
<proteinExistence type="predicted"/>
<dbReference type="RefSeq" id="WP_172344700.1">
    <property type="nucleotide sequence ID" value="NZ_CASYYZ010000009.1"/>
</dbReference>
<dbReference type="CDD" id="cd02258">
    <property type="entry name" value="Peptidase_C25_N"/>
    <property type="match status" value="1"/>
</dbReference>
<keyword evidence="5" id="KW-1185">Reference proteome</keyword>
<gene>
    <name evidence="4" type="primary">porU</name>
    <name evidence="4" type="ORF">HPS54_06725</name>
</gene>
<dbReference type="Gene3D" id="3.40.50.1460">
    <property type="match status" value="1"/>
</dbReference>
<dbReference type="InterPro" id="IPR001769">
    <property type="entry name" value="Gingipain"/>
</dbReference>
<dbReference type="Proteomes" id="UP000820977">
    <property type="component" value="Unassembled WGS sequence"/>
</dbReference>
<feature type="chain" id="PRO_5045657746" evidence="2">
    <location>
        <begin position="19"/>
        <end position="1189"/>
    </location>
</feature>